<evidence type="ECO:0000259" key="5">
    <source>
        <dbReference type="PROSITE" id="PS50206"/>
    </source>
</evidence>
<name>A0A537IXM8_9BACT</name>
<proteinExistence type="inferred from homology"/>
<dbReference type="Gene3D" id="3.40.250.10">
    <property type="entry name" value="Rhodanese-like domain"/>
    <property type="match status" value="1"/>
</dbReference>
<accession>A0A537IXM8</accession>
<protein>
    <recommendedName>
        <fullName evidence="2">superoxide dismutase</fullName>
        <ecNumber evidence="2">1.15.1.1</ecNumber>
    </recommendedName>
</protein>
<dbReference type="Pfam" id="PF02777">
    <property type="entry name" value="Sod_Fe_C"/>
    <property type="match status" value="1"/>
</dbReference>
<dbReference type="InterPro" id="IPR036873">
    <property type="entry name" value="Rhodanese-like_dom_sf"/>
</dbReference>
<dbReference type="InterPro" id="IPR019832">
    <property type="entry name" value="Mn/Fe_SOD_C"/>
</dbReference>
<dbReference type="Gene3D" id="3.55.40.20">
    <property type="entry name" value="Iron/manganese superoxide dismutase, C-terminal domain"/>
    <property type="match status" value="1"/>
</dbReference>
<dbReference type="InterPro" id="IPR036314">
    <property type="entry name" value="SOD_C_sf"/>
</dbReference>
<dbReference type="Proteomes" id="UP000320048">
    <property type="component" value="Unassembled WGS sequence"/>
</dbReference>
<organism evidence="6 7">
    <name type="scientific">Candidatus Segetimicrobium genomatis</name>
    <dbReference type="NCBI Taxonomy" id="2569760"/>
    <lineage>
        <taxon>Bacteria</taxon>
        <taxon>Bacillati</taxon>
        <taxon>Candidatus Sysuimicrobiota</taxon>
        <taxon>Candidatus Sysuimicrobiia</taxon>
        <taxon>Candidatus Sysuimicrobiales</taxon>
        <taxon>Candidatus Segetimicrobiaceae</taxon>
        <taxon>Candidatus Segetimicrobium</taxon>
    </lineage>
</organism>
<dbReference type="InterPro" id="IPR050265">
    <property type="entry name" value="Fe/Mn_Superoxide_Dismutase"/>
</dbReference>
<dbReference type="PANTHER" id="PTHR11404:SF6">
    <property type="entry name" value="SUPEROXIDE DISMUTASE [MN], MITOCHONDRIAL"/>
    <property type="match status" value="1"/>
</dbReference>
<evidence type="ECO:0000313" key="7">
    <source>
        <dbReference type="Proteomes" id="UP000320048"/>
    </source>
</evidence>
<reference evidence="6 7" key="1">
    <citation type="journal article" date="2019" name="Nat. Microbiol.">
        <title>Mediterranean grassland soil C-N compound turnover is dependent on rainfall and depth, and is mediated by genomically divergent microorganisms.</title>
        <authorList>
            <person name="Diamond S."/>
            <person name="Andeer P.F."/>
            <person name="Li Z."/>
            <person name="Crits-Christoph A."/>
            <person name="Burstein D."/>
            <person name="Anantharaman K."/>
            <person name="Lane K.R."/>
            <person name="Thomas B.C."/>
            <person name="Pan C."/>
            <person name="Northen T.R."/>
            <person name="Banfield J.F."/>
        </authorList>
    </citation>
    <scope>NUCLEOTIDE SEQUENCE [LARGE SCALE GENOMIC DNA]</scope>
    <source>
        <strain evidence="6">NP_7</strain>
    </source>
</reference>
<sequence>PYQIRALKREELAAMGSVALHELYFGGLGGDGAAVFTGSGAGSKIPAPVAAALEQQFGTIAAWRQAFVALALALSGGSGWVLLSYSRRDGRLYNQIAFDHSQAMMDAVPVLALDMYEHAYSLDFGANASAYIDAFMRNIDWTAAGDRLMEAGGHGAPGRGDVADDPLPSLSVEELSVEIAKSERVQVLDGAIWLDPDRVDEWSKNLSADAPVIVYCAYGYHVGRGVTAALRERGFDAKYVRGGLSAWYAAGGERALKPQSKA</sequence>
<gene>
    <name evidence="6" type="ORF">E6H04_15235</name>
</gene>
<dbReference type="EMBL" id="VBAO01000526">
    <property type="protein sequence ID" value="TMI76084.1"/>
    <property type="molecule type" value="Genomic_DNA"/>
</dbReference>
<dbReference type="SUPFAM" id="SSF54719">
    <property type="entry name" value="Fe,Mn superoxide dismutase (SOD), C-terminal domain"/>
    <property type="match status" value="1"/>
</dbReference>
<comment type="similarity">
    <text evidence="1">Belongs to the iron/manganese superoxide dismutase family.</text>
</comment>
<dbReference type="PANTHER" id="PTHR11404">
    <property type="entry name" value="SUPEROXIDE DISMUTASE 2"/>
    <property type="match status" value="1"/>
</dbReference>
<feature type="non-terminal residue" evidence="6">
    <location>
        <position position="1"/>
    </location>
</feature>
<evidence type="ECO:0000256" key="2">
    <source>
        <dbReference type="ARBA" id="ARBA00012682"/>
    </source>
</evidence>
<dbReference type="SUPFAM" id="SSF52821">
    <property type="entry name" value="Rhodanese/Cell cycle control phosphatase"/>
    <property type="match status" value="1"/>
</dbReference>
<comment type="caution">
    <text evidence="6">The sequence shown here is derived from an EMBL/GenBank/DDBJ whole genome shotgun (WGS) entry which is preliminary data.</text>
</comment>
<evidence type="ECO:0000256" key="4">
    <source>
        <dbReference type="ARBA" id="ARBA00023002"/>
    </source>
</evidence>
<feature type="domain" description="Rhodanese" evidence="5">
    <location>
        <begin position="190"/>
        <end position="256"/>
    </location>
</feature>
<dbReference type="PROSITE" id="PS50206">
    <property type="entry name" value="RHODANESE_3"/>
    <property type="match status" value="1"/>
</dbReference>
<dbReference type="Pfam" id="PF00581">
    <property type="entry name" value="Rhodanese"/>
    <property type="match status" value="1"/>
</dbReference>
<dbReference type="GO" id="GO:0046872">
    <property type="term" value="F:metal ion binding"/>
    <property type="evidence" value="ECO:0007669"/>
    <property type="project" value="UniProtKB-KW"/>
</dbReference>
<evidence type="ECO:0000256" key="3">
    <source>
        <dbReference type="ARBA" id="ARBA00022723"/>
    </source>
</evidence>
<keyword evidence="4" id="KW-0560">Oxidoreductase</keyword>
<dbReference type="AlphaFoldDB" id="A0A537IXM8"/>
<dbReference type="GO" id="GO:0004784">
    <property type="term" value="F:superoxide dismutase activity"/>
    <property type="evidence" value="ECO:0007669"/>
    <property type="project" value="UniProtKB-EC"/>
</dbReference>
<evidence type="ECO:0000313" key="6">
    <source>
        <dbReference type="EMBL" id="TMI76084.1"/>
    </source>
</evidence>
<dbReference type="SMART" id="SM00450">
    <property type="entry name" value="RHOD"/>
    <property type="match status" value="1"/>
</dbReference>
<dbReference type="InterPro" id="IPR001763">
    <property type="entry name" value="Rhodanese-like_dom"/>
</dbReference>
<keyword evidence="3" id="KW-0479">Metal-binding</keyword>
<evidence type="ECO:0000256" key="1">
    <source>
        <dbReference type="ARBA" id="ARBA00008714"/>
    </source>
</evidence>
<dbReference type="EC" id="1.15.1.1" evidence="2"/>